<evidence type="ECO:0000313" key="3">
    <source>
        <dbReference type="Proteomes" id="UP001201163"/>
    </source>
</evidence>
<gene>
    <name evidence="2" type="ORF">EDB92DRAFT_1850670</name>
</gene>
<sequence length="226" mass="25413">METLALAIPGSFNTEWGQDVWRELSSQAHDKLEPPSGPSPTGSQVTLKPHSPRPPEGAAGDTVSRSVAYLFETCDHHSYFETEEARHRRMRACVEAAASLVCRLDYRLDWFGEVTKVVSEIGQIEKVNSPTTISDTSFIMRWTCLSLVDIQGILARNKLQALAGNAVNGLVRFQTGRGQPDQTGREGAQRVDEYLKTAWERVEDLRRAFEPWTQKRTREQVEAILL</sequence>
<organism evidence="2 3">
    <name type="scientific">Lactarius akahatsu</name>
    <dbReference type="NCBI Taxonomy" id="416441"/>
    <lineage>
        <taxon>Eukaryota</taxon>
        <taxon>Fungi</taxon>
        <taxon>Dikarya</taxon>
        <taxon>Basidiomycota</taxon>
        <taxon>Agaricomycotina</taxon>
        <taxon>Agaricomycetes</taxon>
        <taxon>Russulales</taxon>
        <taxon>Russulaceae</taxon>
        <taxon>Lactarius</taxon>
    </lineage>
</organism>
<feature type="non-terminal residue" evidence="2">
    <location>
        <position position="226"/>
    </location>
</feature>
<keyword evidence="3" id="KW-1185">Reference proteome</keyword>
<evidence type="ECO:0000256" key="1">
    <source>
        <dbReference type="SAM" id="MobiDB-lite"/>
    </source>
</evidence>
<name>A0AAD4LKN5_9AGAM</name>
<reference evidence="2" key="1">
    <citation type="submission" date="2022-01" db="EMBL/GenBank/DDBJ databases">
        <title>Comparative genomics reveals a dynamic genome evolution in the ectomycorrhizal milk-cap (Lactarius) mushrooms.</title>
        <authorList>
            <consortium name="DOE Joint Genome Institute"/>
            <person name="Lebreton A."/>
            <person name="Tang N."/>
            <person name="Kuo A."/>
            <person name="LaButti K."/>
            <person name="Drula E."/>
            <person name="Barry K."/>
            <person name="Clum A."/>
            <person name="Lipzen A."/>
            <person name="Mousain D."/>
            <person name="Ng V."/>
            <person name="Wang R."/>
            <person name="Wang X."/>
            <person name="Dai Y."/>
            <person name="Henrissat B."/>
            <person name="Grigoriev I.V."/>
            <person name="Guerin-Laguette A."/>
            <person name="Yu F."/>
            <person name="Martin F.M."/>
        </authorList>
    </citation>
    <scope>NUCLEOTIDE SEQUENCE</scope>
    <source>
        <strain evidence="2">QP</strain>
    </source>
</reference>
<dbReference type="EMBL" id="JAKELL010000015">
    <property type="protein sequence ID" value="KAH8994202.1"/>
    <property type="molecule type" value="Genomic_DNA"/>
</dbReference>
<feature type="region of interest" description="Disordered" evidence="1">
    <location>
        <begin position="24"/>
        <end position="61"/>
    </location>
</feature>
<proteinExistence type="predicted"/>
<dbReference type="AlphaFoldDB" id="A0AAD4LKN5"/>
<dbReference type="Proteomes" id="UP001201163">
    <property type="component" value="Unassembled WGS sequence"/>
</dbReference>
<comment type="caution">
    <text evidence="2">The sequence shown here is derived from an EMBL/GenBank/DDBJ whole genome shotgun (WGS) entry which is preliminary data.</text>
</comment>
<evidence type="ECO:0000313" key="2">
    <source>
        <dbReference type="EMBL" id="KAH8994202.1"/>
    </source>
</evidence>
<accession>A0AAD4LKN5</accession>
<protein>
    <submittedName>
        <fullName evidence="2">Uncharacterized protein</fullName>
    </submittedName>
</protein>